<protein>
    <submittedName>
        <fullName evidence="1">Uncharacterized protein</fullName>
    </submittedName>
</protein>
<sequence>TCKRRGSGSALDGAHQYDYVDSNLINPRTTTHGATHRLAVDQNSFAVAVQDEPLQNASGSIPSQQDDIEPEYFSISHSLPATTAVSNGGEDNELMTNAALY</sequence>
<dbReference type="AlphaFoldDB" id="A0AA35T859"/>
<accession>A0AA35T859</accession>
<evidence type="ECO:0000313" key="1">
    <source>
        <dbReference type="EMBL" id="CAI8043545.1"/>
    </source>
</evidence>
<proteinExistence type="predicted"/>
<gene>
    <name evidence="1" type="ORF">GBAR_LOCUS24151</name>
</gene>
<reference evidence="1" key="1">
    <citation type="submission" date="2023-03" db="EMBL/GenBank/DDBJ databases">
        <authorList>
            <person name="Steffen K."/>
            <person name="Cardenas P."/>
        </authorList>
    </citation>
    <scope>NUCLEOTIDE SEQUENCE</scope>
</reference>
<comment type="caution">
    <text evidence="1">The sequence shown here is derived from an EMBL/GenBank/DDBJ whole genome shotgun (WGS) entry which is preliminary data.</text>
</comment>
<dbReference type="EMBL" id="CASHTH010003335">
    <property type="protein sequence ID" value="CAI8043545.1"/>
    <property type="molecule type" value="Genomic_DNA"/>
</dbReference>
<feature type="non-terminal residue" evidence="1">
    <location>
        <position position="1"/>
    </location>
</feature>
<keyword evidence="2" id="KW-1185">Reference proteome</keyword>
<organism evidence="1 2">
    <name type="scientific">Geodia barretti</name>
    <name type="common">Barrett's horny sponge</name>
    <dbReference type="NCBI Taxonomy" id="519541"/>
    <lineage>
        <taxon>Eukaryota</taxon>
        <taxon>Metazoa</taxon>
        <taxon>Porifera</taxon>
        <taxon>Demospongiae</taxon>
        <taxon>Heteroscleromorpha</taxon>
        <taxon>Tetractinellida</taxon>
        <taxon>Astrophorina</taxon>
        <taxon>Geodiidae</taxon>
        <taxon>Geodia</taxon>
    </lineage>
</organism>
<evidence type="ECO:0000313" key="2">
    <source>
        <dbReference type="Proteomes" id="UP001174909"/>
    </source>
</evidence>
<dbReference type="Proteomes" id="UP001174909">
    <property type="component" value="Unassembled WGS sequence"/>
</dbReference>
<name>A0AA35T859_GEOBA</name>